<dbReference type="InterPro" id="IPR013529">
    <property type="entry name" value="Glyco_hydro_42_N"/>
</dbReference>
<dbReference type="InterPro" id="IPR003476">
    <property type="entry name" value="Glyco_hydro_42"/>
</dbReference>
<feature type="active site" description="Proton donor" evidence="9">
    <location>
        <position position="153"/>
    </location>
</feature>
<dbReference type="SUPFAM" id="SSF51445">
    <property type="entry name" value="(Trans)glycosidases"/>
    <property type="match status" value="1"/>
</dbReference>
<feature type="active site" description="Nucleophile" evidence="9">
    <location>
        <position position="318"/>
    </location>
</feature>
<feature type="binding site" evidence="10">
    <location>
        <position position="114"/>
    </location>
    <ligand>
        <name>substrate</name>
    </ligand>
</feature>
<dbReference type="Proteomes" id="UP000250003">
    <property type="component" value="Chromosome"/>
</dbReference>
<dbReference type="Gene3D" id="3.40.50.880">
    <property type="match status" value="1"/>
</dbReference>
<evidence type="ECO:0000259" key="13">
    <source>
        <dbReference type="Pfam" id="PF08533"/>
    </source>
</evidence>
<evidence type="ECO:0000256" key="8">
    <source>
        <dbReference type="PIRNR" id="PIRNR001084"/>
    </source>
</evidence>
<evidence type="ECO:0000256" key="2">
    <source>
        <dbReference type="ARBA" id="ARBA00005940"/>
    </source>
</evidence>
<dbReference type="InterPro" id="IPR013738">
    <property type="entry name" value="Beta_galactosidase_Trimer"/>
</dbReference>
<name>A0A2Z4U8D3_9FIRM</name>
<evidence type="ECO:0000313" key="14">
    <source>
        <dbReference type="EMBL" id="AWY97258.1"/>
    </source>
</evidence>
<proteinExistence type="inferred from homology"/>
<dbReference type="GO" id="GO:0006012">
    <property type="term" value="P:galactose metabolic process"/>
    <property type="evidence" value="ECO:0007669"/>
    <property type="project" value="InterPro"/>
</dbReference>
<protein>
    <recommendedName>
        <fullName evidence="3 8">Beta-galactosidase</fullName>
        <shortName evidence="8">Beta-gal</shortName>
        <ecNumber evidence="3 8">3.2.1.23</ecNumber>
    </recommendedName>
</protein>
<feature type="binding site" evidence="10">
    <location>
        <position position="326"/>
    </location>
    <ligand>
        <name>substrate</name>
    </ligand>
</feature>
<evidence type="ECO:0000259" key="12">
    <source>
        <dbReference type="Pfam" id="PF08532"/>
    </source>
</evidence>
<dbReference type="InterPro" id="IPR029062">
    <property type="entry name" value="Class_I_gatase-like"/>
</dbReference>
<comment type="similarity">
    <text evidence="2 8">Belongs to the glycosyl hydrolase 42 family.</text>
</comment>
<accession>A0A2Z4U8D3</accession>
<dbReference type="Gene3D" id="3.20.20.80">
    <property type="entry name" value="Glycosidases"/>
    <property type="match status" value="1"/>
</dbReference>
<dbReference type="GO" id="GO:0009341">
    <property type="term" value="C:beta-galactosidase complex"/>
    <property type="evidence" value="ECO:0007669"/>
    <property type="project" value="InterPro"/>
</dbReference>
<reference evidence="15" key="1">
    <citation type="submission" date="2018-06" db="EMBL/GenBank/DDBJ databases">
        <title>Description of Blautia argi sp. nov., a new anaerobic isolated from dog feces.</title>
        <authorList>
            <person name="Chang Y.-H."/>
            <person name="Paek J."/>
            <person name="Shin Y."/>
        </authorList>
    </citation>
    <scope>NUCLEOTIDE SEQUENCE [LARGE SCALE GENOMIC DNA]</scope>
    <source>
        <strain evidence="15">KCTC 15426</strain>
    </source>
</reference>
<dbReference type="PIRSF" id="PIRSF001084">
    <property type="entry name" value="B-galactosidase"/>
    <property type="match status" value="1"/>
</dbReference>
<evidence type="ECO:0000313" key="15">
    <source>
        <dbReference type="Proteomes" id="UP000250003"/>
    </source>
</evidence>
<dbReference type="Gene3D" id="2.60.40.1180">
    <property type="entry name" value="Golgi alpha-mannosidase II"/>
    <property type="match status" value="1"/>
</dbReference>
<comment type="catalytic activity">
    <reaction evidence="1 8">
        <text>Hydrolysis of terminal non-reducing beta-D-galactose residues in beta-D-galactosides.</text>
        <dbReference type="EC" id="3.2.1.23"/>
    </reaction>
</comment>
<dbReference type="KEGG" id="blau:DQQ01_02800"/>
<keyword evidence="7 8" id="KW-0326">Glycosidase</keyword>
<keyword evidence="5 8" id="KW-0378">Hydrolase</keyword>
<organism evidence="14 15">
    <name type="scientific">Blautia argi</name>
    <dbReference type="NCBI Taxonomy" id="1912897"/>
    <lineage>
        <taxon>Bacteria</taxon>
        <taxon>Bacillati</taxon>
        <taxon>Bacillota</taxon>
        <taxon>Clostridia</taxon>
        <taxon>Lachnospirales</taxon>
        <taxon>Lachnospiraceae</taxon>
        <taxon>Blautia</taxon>
    </lineage>
</organism>
<gene>
    <name evidence="14" type="ORF">DQQ01_02800</name>
</gene>
<dbReference type="EMBL" id="CP030280">
    <property type="protein sequence ID" value="AWY97258.1"/>
    <property type="molecule type" value="Genomic_DNA"/>
</dbReference>
<evidence type="ECO:0000256" key="5">
    <source>
        <dbReference type="ARBA" id="ARBA00022801"/>
    </source>
</evidence>
<dbReference type="Pfam" id="PF08532">
    <property type="entry name" value="Glyco_hydro_42M"/>
    <property type="match status" value="1"/>
</dbReference>
<dbReference type="EC" id="3.2.1.23" evidence="3 8"/>
<evidence type="ECO:0000259" key="11">
    <source>
        <dbReference type="Pfam" id="PF02449"/>
    </source>
</evidence>
<feature type="domain" description="Glycoside hydrolase family 42 N-terminal" evidence="11">
    <location>
        <begin position="17"/>
        <end position="397"/>
    </location>
</feature>
<dbReference type="InterPro" id="IPR013780">
    <property type="entry name" value="Glyco_hydro_b"/>
</dbReference>
<dbReference type="Pfam" id="PF02449">
    <property type="entry name" value="Glyco_hydro_42"/>
    <property type="match status" value="1"/>
</dbReference>
<dbReference type="GO" id="GO:0046872">
    <property type="term" value="F:metal ion binding"/>
    <property type="evidence" value="ECO:0007669"/>
    <property type="project" value="UniProtKB-KW"/>
</dbReference>
<dbReference type="RefSeq" id="WP_111918231.1">
    <property type="nucleotide sequence ID" value="NZ_CAUWHR010000019.1"/>
</dbReference>
<dbReference type="PANTHER" id="PTHR36447">
    <property type="entry name" value="BETA-GALACTOSIDASE GANA"/>
    <property type="match status" value="1"/>
</dbReference>
<feature type="binding site" evidence="10">
    <location>
        <position position="152"/>
    </location>
    <ligand>
        <name>substrate</name>
    </ligand>
</feature>
<dbReference type="OrthoDB" id="9800974at2"/>
<dbReference type="AlphaFoldDB" id="A0A2Z4U8D3"/>
<dbReference type="CDD" id="cd03143">
    <property type="entry name" value="A4_beta-galactosidase_middle_domain"/>
    <property type="match status" value="1"/>
</dbReference>
<evidence type="ECO:0000256" key="3">
    <source>
        <dbReference type="ARBA" id="ARBA00012756"/>
    </source>
</evidence>
<dbReference type="Pfam" id="PF08533">
    <property type="entry name" value="Glyco_hydro_42C"/>
    <property type="match status" value="1"/>
</dbReference>
<evidence type="ECO:0000256" key="6">
    <source>
        <dbReference type="ARBA" id="ARBA00022833"/>
    </source>
</evidence>
<dbReference type="PANTHER" id="PTHR36447:SF2">
    <property type="entry name" value="BETA-GALACTOSIDASE YESZ"/>
    <property type="match status" value="1"/>
</dbReference>
<evidence type="ECO:0000256" key="1">
    <source>
        <dbReference type="ARBA" id="ARBA00001412"/>
    </source>
</evidence>
<evidence type="ECO:0000256" key="7">
    <source>
        <dbReference type="ARBA" id="ARBA00023295"/>
    </source>
</evidence>
<dbReference type="InterPro" id="IPR013739">
    <property type="entry name" value="Beta_galactosidase_C"/>
</dbReference>
<feature type="domain" description="Beta-galactosidase trimerisation" evidence="12">
    <location>
        <begin position="462"/>
        <end position="609"/>
    </location>
</feature>
<evidence type="ECO:0000256" key="9">
    <source>
        <dbReference type="PIRSR" id="PIRSR001084-1"/>
    </source>
</evidence>
<keyword evidence="6" id="KW-0862">Zinc</keyword>
<evidence type="ECO:0000256" key="4">
    <source>
        <dbReference type="ARBA" id="ARBA00022723"/>
    </source>
</evidence>
<dbReference type="InterPro" id="IPR017853">
    <property type="entry name" value="GH"/>
</dbReference>
<dbReference type="SUPFAM" id="SSF52317">
    <property type="entry name" value="Class I glutamine amidotransferase-like"/>
    <property type="match status" value="1"/>
</dbReference>
<sequence>MRKQQNYQWNTLSLGTCYYPEHWDKNMWEEDLERMLAHGIKTIRIGEFAWSKVEPREGEFTFEFFDEFLKVVAKTDMNVIFGTPTATPPAWLTEKYPEVLNCRMDGVKFRHGMRRHYNYNSPVYQKLCKRIVEKFGEHYAKHPSVIGWQIDNEINCEVDEFYSESDTLAFRKFLKEKYGTLDALNQAWGSVFWNQEYTRWEEIYVPRITIHNSTNPHQTLDYIRFVSDSAVKFCKMQSDILRKYVKKGDFITTNGMFQNLDNHRLTDEALDVYTYDSYPNFAYCLCEDPKHSKNLNDRRWSDKLTEVRSICPHFGIMEQQSGANGWNTRMEAPAPKPGQMMLWAMQSIAHGADYVSFFRWRTCTFGTEIYWHGILDYDNRDNRKLAEVKKIYERVQAIEETAGAKNQAAFAMIKDYSNIWDAQVDVWHRRLTWSSEEEIFIASQLNHTPMDYLYLLENTEVEELLKYKVLIYPHGLILSEKKAALLKEYVAKGGCLILGARTGQKDENGKCVMTPMPGLLSEISGSDVKEFTFVGPADENVMMDWNGNMLETGIFNDILEPVGTHANVLAKYAGNYYKGSPVLIENTYGEGKVLHFGGTFTRENVKAFLDYTGVVETYRDVVEVPEECEITVKEKNHKMYIFVLNYSDQKQEIWMKKPAKDMDTKEQAEGKISLGAYETKVYEIL</sequence>
<keyword evidence="4" id="KW-0479">Metal-binding</keyword>
<keyword evidence="15" id="KW-1185">Reference proteome</keyword>
<evidence type="ECO:0000256" key="10">
    <source>
        <dbReference type="PIRSR" id="PIRSR001084-2"/>
    </source>
</evidence>
<dbReference type="GO" id="GO:0004565">
    <property type="term" value="F:beta-galactosidase activity"/>
    <property type="evidence" value="ECO:0007669"/>
    <property type="project" value="UniProtKB-EC"/>
</dbReference>
<feature type="domain" description="Beta-galactosidase C-terminal" evidence="13">
    <location>
        <begin position="629"/>
        <end position="682"/>
    </location>
</feature>